<dbReference type="Pfam" id="PF08220">
    <property type="entry name" value="HTH_DeoR"/>
    <property type="match status" value="1"/>
</dbReference>
<dbReference type="PANTHER" id="PTHR38600:SF2">
    <property type="entry name" value="SLL0088 PROTEIN"/>
    <property type="match status" value="1"/>
</dbReference>
<proteinExistence type="predicted"/>
<dbReference type="RefSeq" id="WP_005302604.1">
    <property type="nucleotide sequence ID" value="NZ_CP035780.1"/>
</dbReference>
<dbReference type="PANTHER" id="PTHR38600">
    <property type="entry name" value="TRANSCRIPTIONAL REGULATORY PROTEIN"/>
    <property type="match status" value="1"/>
</dbReference>
<dbReference type="OrthoDB" id="155998at2"/>
<evidence type="ECO:0000313" key="7">
    <source>
        <dbReference type="Proteomes" id="UP000251647"/>
    </source>
</evidence>
<evidence type="ECO:0000313" key="6">
    <source>
        <dbReference type="Proteomes" id="UP000241404"/>
    </source>
</evidence>
<sequence length="206" mass="23773">MKTNDKILHLLKREGATTAKSIAERFELTTMGIRLQLQALEQQGLVEYFDVKVKVGRPQRHWQLSQQGHNQFSDRHDDLLIQTFDAVENLFGHDGLTRVIKEREQQSLLHYQAHIPADATLAEKLKLFSALRDQEGYITELIPQENGFLFVENHCPICQAATRCPNLCQSELSILTQVLGKQYQIERSEHIVAGQRRCAYWIYPMS</sequence>
<dbReference type="InterPro" id="IPR001034">
    <property type="entry name" value="DeoR_HTH"/>
</dbReference>
<organism evidence="5 7">
    <name type="scientific">Photobacterium damselae</name>
    <dbReference type="NCBI Taxonomy" id="38293"/>
    <lineage>
        <taxon>Bacteria</taxon>
        <taxon>Pseudomonadati</taxon>
        <taxon>Pseudomonadota</taxon>
        <taxon>Gammaproteobacteria</taxon>
        <taxon>Vibrionales</taxon>
        <taxon>Vibrionaceae</taxon>
        <taxon>Photobacterium</taxon>
    </lineage>
</organism>
<evidence type="ECO:0000313" key="4">
    <source>
        <dbReference type="EMBL" id="PSU16480.1"/>
    </source>
</evidence>
<name>A0A2T3QKQ1_PHODM</name>
<dbReference type="GeneID" id="93399086"/>
<keyword evidence="2" id="KW-0804">Transcription</keyword>
<dbReference type="SUPFAM" id="SSF46785">
    <property type="entry name" value="Winged helix' DNA-binding domain"/>
    <property type="match status" value="1"/>
</dbReference>
<evidence type="ECO:0000256" key="1">
    <source>
        <dbReference type="ARBA" id="ARBA00023015"/>
    </source>
</evidence>
<reference evidence="5 7" key="2">
    <citation type="submission" date="2018-06" db="EMBL/GenBank/DDBJ databases">
        <authorList>
            <consortium name="Pathogen Informatics"/>
            <person name="Doyle S."/>
        </authorList>
    </citation>
    <scope>NUCLEOTIDE SEQUENCE [LARGE SCALE GENOMIC DNA]</scope>
    <source>
        <strain evidence="5 7">NCTC11647</strain>
    </source>
</reference>
<accession>A0A2T3QKQ1</accession>
<evidence type="ECO:0000313" key="5">
    <source>
        <dbReference type="EMBL" id="SPY45688.1"/>
    </source>
</evidence>
<evidence type="ECO:0000256" key="2">
    <source>
        <dbReference type="ARBA" id="ARBA00023163"/>
    </source>
</evidence>
<dbReference type="EMBL" id="UATL01000007">
    <property type="protein sequence ID" value="SPY45688.1"/>
    <property type="molecule type" value="Genomic_DNA"/>
</dbReference>
<dbReference type="GO" id="GO:0003700">
    <property type="term" value="F:DNA-binding transcription factor activity"/>
    <property type="evidence" value="ECO:0007669"/>
    <property type="project" value="InterPro"/>
</dbReference>
<dbReference type="InterPro" id="IPR036390">
    <property type="entry name" value="WH_DNA-bd_sf"/>
</dbReference>
<dbReference type="AlphaFoldDB" id="A0A2T3QKQ1"/>
<feature type="domain" description="HTH deoR-type" evidence="3">
    <location>
        <begin position="5"/>
        <end position="46"/>
    </location>
</feature>
<gene>
    <name evidence="4" type="ORF">CTM90_12455</name>
    <name evidence="5" type="ORF">NCTC11647_04162</name>
</gene>
<dbReference type="Proteomes" id="UP000251647">
    <property type="component" value="Unassembled WGS sequence"/>
</dbReference>
<evidence type="ECO:0000259" key="3">
    <source>
        <dbReference type="Pfam" id="PF08220"/>
    </source>
</evidence>
<keyword evidence="1" id="KW-0805">Transcription regulation</keyword>
<dbReference type="InterPro" id="IPR036388">
    <property type="entry name" value="WH-like_DNA-bd_sf"/>
</dbReference>
<reference evidence="4 6" key="1">
    <citation type="submission" date="2018-03" db="EMBL/GenBank/DDBJ databases">
        <title>Whole genome sequencing of Histamine producing bacteria.</title>
        <authorList>
            <person name="Butler K."/>
        </authorList>
    </citation>
    <scope>NUCLEOTIDE SEQUENCE [LARGE SCALE GENOMIC DNA]</scope>
    <source>
        <strain evidence="4 6">BT-6</strain>
    </source>
</reference>
<dbReference type="Proteomes" id="UP000241404">
    <property type="component" value="Unassembled WGS sequence"/>
</dbReference>
<protein>
    <submittedName>
        <fullName evidence="4 5">Transcriptional regulator</fullName>
    </submittedName>
</protein>
<dbReference type="Gene3D" id="1.10.10.10">
    <property type="entry name" value="Winged helix-like DNA-binding domain superfamily/Winged helix DNA-binding domain"/>
    <property type="match status" value="1"/>
</dbReference>
<dbReference type="EMBL" id="PYMM01000007">
    <property type="protein sequence ID" value="PSU16480.1"/>
    <property type="molecule type" value="Genomic_DNA"/>
</dbReference>